<dbReference type="AlphaFoldDB" id="A0A9X1F8G5"/>
<dbReference type="PANTHER" id="PTHR43685">
    <property type="entry name" value="GLYCOSYLTRANSFERASE"/>
    <property type="match status" value="1"/>
</dbReference>
<sequence length="364" mass="42872">MNSKYTIIFAYRNRDSERVKLSLESLSKQTNLNFEVIFVDYGSDENYAKEIYTVVNSFRFVLYHYISHSGLLWNKSKALNYGISNAKNEYILLADVDVLFASNFVETLNDYKDSDSFTLFKINYLAQAVQSSDIIEKPLDKLKISHSGDTFGIGLFPKKALERVRGLDTFFHFYGSEDEDLNSRLETAGYKQKRCNVPLLWHQWHPTYNTEKEILTINPRLSNVRRINQRHFLWQKEERTIIPSDSENWGKVFFKTDLDILNRPTSSVTIVNIEAHVIHFLRLILPSLTNHVVKVVFLQDDYYKSLKYKLKHTLNKESQRYISIKQVNDLILEEIIFKYKDYNYKYEVAKNLETIIFTIDLNSN</sequence>
<accession>A0A9X1F8G5</accession>
<protein>
    <submittedName>
        <fullName evidence="4">Glycosyltransferase</fullName>
        <ecNumber evidence="4">2.4.-.-</ecNumber>
    </submittedName>
</protein>
<reference evidence="4" key="1">
    <citation type="submission" date="2021-04" db="EMBL/GenBank/DDBJ databases">
        <authorList>
            <person name="Pira H."/>
            <person name="Risdian C."/>
            <person name="Wink J."/>
        </authorList>
    </citation>
    <scope>NUCLEOTIDE SEQUENCE</scope>
    <source>
        <strain evidence="4">WHY3</strain>
    </source>
</reference>
<dbReference type="InterPro" id="IPR050834">
    <property type="entry name" value="Glycosyltransf_2"/>
</dbReference>
<evidence type="ECO:0000313" key="4">
    <source>
        <dbReference type="EMBL" id="MBV7268543.1"/>
    </source>
</evidence>
<gene>
    <name evidence="4" type="ORF">KCG49_04950</name>
</gene>
<dbReference type="EC" id="2.4.-.-" evidence="4"/>
<dbReference type="Pfam" id="PF02709">
    <property type="entry name" value="Glyco_transf_7C"/>
    <property type="match status" value="1"/>
</dbReference>
<dbReference type="Pfam" id="PF00535">
    <property type="entry name" value="Glycos_transf_2"/>
    <property type="match status" value="1"/>
</dbReference>
<dbReference type="InterPro" id="IPR001173">
    <property type="entry name" value="Glyco_trans_2-like"/>
</dbReference>
<evidence type="ECO:0000259" key="2">
    <source>
        <dbReference type="Pfam" id="PF00535"/>
    </source>
</evidence>
<name>A0A9X1F8G5_9FLAO</name>
<dbReference type="RefSeq" id="WP_218545090.1">
    <property type="nucleotide sequence ID" value="NZ_JAGSPD010000003.1"/>
</dbReference>
<evidence type="ECO:0000259" key="3">
    <source>
        <dbReference type="Pfam" id="PF02709"/>
    </source>
</evidence>
<feature type="domain" description="Glycosyltransferase 2-like" evidence="2">
    <location>
        <begin position="7"/>
        <end position="114"/>
    </location>
</feature>
<keyword evidence="1 4" id="KW-0808">Transferase</keyword>
<dbReference type="GO" id="GO:0016757">
    <property type="term" value="F:glycosyltransferase activity"/>
    <property type="evidence" value="ECO:0007669"/>
    <property type="project" value="UniProtKB-KW"/>
</dbReference>
<dbReference type="InterPro" id="IPR027791">
    <property type="entry name" value="Galactosyl_T_C"/>
</dbReference>
<evidence type="ECO:0000313" key="5">
    <source>
        <dbReference type="Proteomes" id="UP001138894"/>
    </source>
</evidence>
<dbReference type="EMBL" id="JAGSPD010000003">
    <property type="protein sequence ID" value="MBV7268543.1"/>
    <property type="molecule type" value="Genomic_DNA"/>
</dbReference>
<organism evidence="4 5">
    <name type="scientific">Winogradskyella luteola</name>
    <dbReference type="NCBI Taxonomy" id="2828330"/>
    <lineage>
        <taxon>Bacteria</taxon>
        <taxon>Pseudomonadati</taxon>
        <taxon>Bacteroidota</taxon>
        <taxon>Flavobacteriia</taxon>
        <taxon>Flavobacteriales</taxon>
        <taxon>Flavobacteriaceae</taxon>
        <taxon>Winogradskyella</taxon>
    </lineage>
</organism>
<feature type="domain" description="Galactosyltransferase C-terminal" evidence="3">
    <location>
        <begin position="139"/>
        <end position="196"/>
    </location>
</feature>
<evidence type="ECO:0000256" key="1">
    <source>
        <dbReference type="ARBA" id="ARBA00022679"/>
    </source>
</evidence>
<dbReference type="PANTHER" id="PTHR43685:SF2">
    <property type="entry name" value="GLYCOSYLTRANSFERASE 2-LIKE DOMAIN-CONTAINING PROTEIN"/>
    <property type="match status" value="1"/>
</dbReference>
<proteinExistence type="predicted"/>
<dbReference type="Proteomes" id="UP001138894">
    <property type="component" value="Unassembled WGS sequence"/>
</dbReference>
<keyword evidence="5" id="KW-1185">Reference proteome</keyword>
<comment type="caution">
    <text evidence="4">The sequence shown here is derived from an EMBL/GenBank/DDBJ whole genome shotgun (WGS) entry which is preliminary data.</text>
</comment>
<keyword evidence="4" id="KW-0328">Glycosyltransferase</keyword>